<reference evidence="4 5" key="1">
    <citation type="submission" date="2023-03" db="EMBL/GenBank/DDBJ databases">
        <title>Bacillus Genome Sequencing.</title>
        <authorList>
            <person name="Dunlap C."/>
        </authorList>
    </citation>
    <scope>NUCLEOTIDE SEQUENCE [LARGE SCALE GENOMIC DNA]</scope>
    <source>
        <strain evidence="4 5">B-23453</strain>
    </source>
</reference>
<evidence type="ECO:0000313" key="4">
    <source>
        <dbReference type="EMBL" id="MED1205934.1"/>
    </source>
</evidence>
<dbReference type="SUPFAM" id="SSF53927">
    <property type="entry name" value="Cytidine deaminase-like"/>
    <property type="match status" value="1"/>
</dbReference>
<protein>
    <submittedName>
        <fullName evidence="4">Nucleoside deaminase</fullName>
    </submittedName>
</protein>
<dbReference type="InterPro" id="IPR002125">
    <property type="entry name" value="CMP_dCMP_dom"/>
</dbReference>
<dbReference type="Gene3D" id="3.40.140.10">
    <property type="entry name" value="Cytidine Deaminase, domain 2"/>
    <property type="match status" value="1"/>
</dbReference>
<dbReference type="InterPro" id="IPR016193">
    <property type="entry name" value="Cytidine_deaminase-like"/>
</dbReference>
<dbReference type="Pfam" id="PF00383">
    <property type="entry name" value="dCMP_cyt_deam_1"/>
    <property type="match status" value="1"/>
</dbReference>
<organism evidence="4 5">
    <name type="scientific">Heyndrickxia acidicola</name>
    <dbReference type="NCBI Taxonomy" id="209389"/>
    <lineage>
        <taxon>Bacteria</taxon>
        <taxon>Bacillati</taxon>
        <taxon>Bacillota</taxon>
        <taxon>Bacilli</taxon>
        <taxon>Bacillales</taxon>
        <taxon>Bacillaceae</taxon>
        <taxon>Heyndrickxia</taxon>
    </lineage>
</organism>
<keyword evidence="5" id="KW-1185">Reference proteome</keyword>
<dbReference type="PROSITE" id="PS51747">
    <property type="entry name" value="CYT_DCMP_DEAMINASES_2"/>
    <property type="match status" value="1"/>
</dbReference>
<evidence type="ECO:0000256" key="1">
    <source>
        <dbReference type="ARBA" id="ARBA00022723"/>
    </source>
</evidence>
<dbReference type="EMBL" id="JARMAB010000044">
    <property type="protein sequence ID" value="MED1205934.1"/>
    <property type="molecule type" value="Genomic_DNA"/>
</dbReference>
<keyword evidence="1" id="KW-0479">Metal-binding</keyword>
<dbReference type="CDD" id="cd01285">
    <property type="entry name" value="nucleoside_deaminase"/>
    <property type="match status" value="1"/>
</dbReference>
<feature type="domain" description="CMP/dCMP-type deaminase" evidence="3">
    <location>
        <begin position="4"/>
        <end position="116"/>
    </location>
</feature>
<keyword evidence="2" id="KW-0862">Zinc</keyword>
<dbReference type="PROSITE" id="PS00903">
    <property type="entry name" value="CYT_DCMP_DEAMINASES_1"/>
    <property type="match status" value="1"/>
</dbReference>
<proteinExistence type="predicted"/>
<dbReference type="RefSeq" id="WP_066269879.1">
    <property type="nucleotide sequence ID" value="NZ_JARMAB010000044.1"/>
</dbReference>
<dbReference type="PANTHER" id="PTHR11079:SF202">
    <property type="entry name" value="TRNA-SPECIFIC ADENOSINE DEAMINASE"/>
    <property type="match status" value="1"/>
</dbReference>
<evidence type="ECO:0000259" key="3">
    <source>
        <dbReference type="PROSITE" id="PS51747"/>
    </source>
</evidence>
<sequence>MKYDLDRYFLEMALKEAEIALESNTYPVGAVIVDEGNNIISRGRNQVYPNKDLTAHAEIDAIRNAEDKILHAKVRGEKLTIYSSLEPCPMCTGAILFAHIKKVVWLLNDDLGFGGYRKMKGTLIFEDRFKKVEMIPEPFKDLMERQIYLLERWAENPNHIENLRKIVQKGGI</sequence>
<dbReference type="Proteomes" id="UP001341444">
    <property type="component" value="Unassembled WGS sequence"/>
</dbReference>
<evidence type="ECO:0000256" key="2">
    <source>
        <dbReference type="ARBA" id="ARBA00022833"/>
    </source>
</evidence>
<accession>A0ABU6MNM7</accession>
<evidence type="ECO:0000313" key="5">
    <source>
        <dbReference type="Proteomes" id="UP001341444"/>
    </source>
</evidence>
<name>A0ABU6MNM7_9BACI</name>
<gene>
    <name evidence="4" type="ORF">P4T90_23145</name>
</gene>
<dbReference type="InterPro" id="IPR016192">
    <property type="entry name" value="APOBEC/CMP_deaminase_Zn-bd"/>
</dbReference>
<comment type="caution">
    <text evidence="4">The sequence shown here is derived from an EMBL/GenBank/DDBJ whole genome shotgun (WGS) entry which is preliminary data.</text>
</comment>
<dbReference type="PANTHER" id="PTHR11079">
    <property type="entry name" value="CYTOSINE DEAMINASE FAMILY MEMBER"/>
    <property type="match status" value="1"/>
</dbReference>